<evidence type="ECO:0000256" key="1">
    <source>
        <dbReference type="ARBA" id="ARBA00006432"/>
    </source>
</evidence>
<keyword evidence="2" id="KW-0436">Ligase</keyword>
<protein>
    <submittedName>
        <fullName evidence="5">AMP-binding protein</fullName>
    </submittedName>
</protein>
<dbReference type="Gene3D" id="3.40.50.12780">
    <property type="entry name" value="N-terminal domain of ligase-like"/>
    <property type="match status" value="1"/>
</dbReference>
<comment type="caution">
    <text evidence="5">The sequence shown here is derived from an EMBL/GenBank/DDBJ whole genome shotgun (WGS) entry which is preliminary data.</text>
</comment>
<dbReference type="PANTHER" id="PTHR43201">
    <property type="entry name" value="ACYL-COA SYNTHETASE"/>
    <property type="match status" value="1"/>
</dbReference>
<sequence length="512" mass="54868">MNRIHEMLQVSSQITPQSLALIDPNGRPLTYHELMQAVDQAQAALVRFDVRAGDRVMIIGENSVEMIAFLFACSRLDAWAIPSNARMSALELDRIAKHAAVRTIVTTDGVSLNAVQHAARLGANPATGGFGSVSISDARPCEVEPTSPSAAEQVAVLMYTTGTTGDPKGVMITHANLLFAANASATVRSLKVEDLVYCALPFSHIFGLASALLASLSVGAGLQLQTRFTAESLYEALKSGVTVLPAVPQMHALLMEFVREKGLDKLKAPQLRYVSSGAAPLDPAWKRRAEAFYGVAVQNGYGMTETTAGISTTSFEIGNPNISTGKPLDGTEAKVVSAPDQDDLQEGVGEILVRGPHVMKGYYKNPAETAKVHRADGFLHTGDLGRFDEDGNLEVVGRCKELIISGGFNIYPPEVEAALNDHPAIIQAAVVGRKLEGGNEEVLAFAQVADLESISKFALKEHLMSRLAPYKHPAQIVFTMALPAASTGKILKHKLIETFQDDLESECTKQPV</sequence>
<dbReference type="InterPro" id="IPR025110">
    <property type="entry name" value="AMP-bd_C"/>
</dbReference>
<dbReference type="RefSeq" id="WP_189434256.1">
    <property type="nucleotide sequence ID" value="NZ_BMXE01000001.1"/>
</dbReference>
<dbReference type="SUPFAM" id="SSF56801">
    <property type="entry name" value="Acetyl-CoA synthetase-like"/>
    <property type="match status" value="1"/>
</dbReference>
<dbReference type="EMBL" id="BMXE01000001">
    <property type="protein sequence ID" value="GHB16883.1"/>
    <property type="molecule type" value="Genomic_DNA"/>
</dbReference>
<dbReference type="InterPro" id="IPR045851">
    <property type="entry name" value="AMP-bd_C_sf"/>
</dbReference>
<accession>A0ABQ3DXB7</accession>
<dbReference type="PANTHER" id="PTHR43201:SF5">
    <property type="entry name" value="MEDIUM-CHAIN ACYL-COA LIGASE ACSF2, MITOCHONDRIAL"/>
    <property type="match status" value="1"/>
</dbReference>
<dbReference type="Gene3D" id="3.30.300.30">
    <property type="match status" value="1"/>
</dbReference>
<feature type="domain" description="AMP-dependent synthetase/ligase" evidence="3">
    <location>
        <begin position="12"/>
        <end position="363"/>
    </location>
</feature>
<evidence type="ECO:0000259" key="3">
    <source>
        <dbReference type="Pfam" id="PF00501"/>
    </source>
</evidence>
<comment type="similarity">
    <text evidence="1">Belongs to the ATP-dependent AMP-binding enzyme family.</text>
</comment>
<dbReference type="Proteomes" id="UP000637980">
    <property type="component" value="Unassembled WGS sequence"/>
</dbReference>
<evidence type="ECO:0000256" key="2">
    <source>
        <dbReference type="ARBA" id="ARBA00022598"/>
    </source>
</evidence>
<dbReference type="PROSITE" id="PS00455">
    <property type="entry name" value="AMP_BINDING"/>
    <property type="match status" value="1"/>
</dbReference>
<dbReference type="InterPro" id="IPR020845">
    <property type="entry name" value="AMP-binding_CS"/>
</dbReference>
<organism evidence="5 6">
    <name type="scientific">Pseudovibrio japonicus</name>
    <dbReference type="NCBI Taxonomy" id="366534"/>
    <lineage>
        <taxon>Bacteria</taxon>
        <taxon>Pseudomonadati</taxon>
        <taxon>Pseudomonadota</taxon>
        <taxon>Alphaproteobacteria</taxon>
        <taxon>Hyphomicrobiales</taxon>
        <taxon>Stappiaceae</taxon>
        <taxon>Pseudovibrio</taxon>
    </lineage>
</organism>
<feature type="domain" description="AMP-binding enzyme C-terminal" evidence="4">
    <location>
        <begin position="414"/>
        <end position="489"/>
    </location>
</feature>
<name>A0ABQ3DXB7_9HYPH</name>
<dbReference type="Pfam" id="PF13193">
    <property type="entry name" value="AMP-binding_C"/>
    <property type="match status" value="1"/>
</dbReference>
<dbReference type="InterPro" id="IPR042099">
    <property type="entry name" value="ANL_N_sf"/>
</dbReference>
<dbReference type="Pfam" id="PF00501">
    <property type="entry name" value="AMP-binding"/>
    <property type="match status" value="1"/>
</dbReference>
<dbReference type="InterPro" id="IPR000873">
    <property type="entry name" value="AMP-dep_synth/lig_dom"/>
</dbReference>
<reference evidence="6" key="1">
    <citation type="journal article" date="2019" name="Int. J. Syst. Evol. Microbiol.">
        <title>The Global Catalogue of Microorganisms (GCM) 10K type strain sequencing project: providing services to taxonomists for standard genome sequencing and annotation.</title>
        <authorList>
            <consortium name="The Broad Institute Genomics Platform"/>
            <consortium name="The Broad Institute Genome Sequencing Center for Infectious Disease"/>
            <person name="Wu L."/>
            <person name="Ma J."/>
        </authorList>
    </citation>
    <scope>NUCLEOTIDE SEQUENCE [LARGE SCALE GENOMIC DNA]</scope>
    <source>
        <strain evidence="6">KCTC 12861</strain>
    </source>
</reference>
<keyword evidence="6" id="KW-1185">Reference proteome</keyword>
<evidence type="ECO:0000313" key="6">
    <source>
        <dbReference type="Proteomes" id="UP000637980"/>
    </source>
</evidence>
<proteinExistence type="inferred from homology"/>
<evidence type="ECO:0000259" key="4">
    <source>
        <dbReference type="Pfam" id="PF13193"/>
    </source>
</evidence>
<gene>
    <name evidence="5" type="ORF">GCM10007094_00300</name>
</gene>
<evidence type="ECO:0000313" key="5">
    <source>
        <dbReference type="EMBL" id="GHB16883.1"/>
    </source>
</evidence>